<feature type="compositionally biased region" description="Basic and acidic residues" evidence="1">
    <location>
        <begin position="10"/>
        <end position="23"/>
    </location>
</feature>
<dbReference type="Ensembl" id="ENSMFAT00000062614.2">
    <property type="protein sequence ID" value="ENSMFAP00000013257.2"/>
    <property type="gene ID" value="ENSMFAG00000027428.2"/>
</dbReference>
<evidence type="ECO:0000313" key="3">
    <source>
        <dbReference type="Proteomes" id="UP000233100"/>
    </source>
</evidence>
<protein>
    <submittedName>
        <fullName evidence="2">Leucine rich repeat and sterile alpha motif containing 1</fullName>
    </submittedName>
</protein>
<dbReference type="Proteomes" id="UP000233100">
    <property type="component" value="Chromosome 15"/>
</dbReference>
<dbReference type="VEuPathDB" id="HostDB:ENSMFAG00000027428"/>
<dbReference type="Bgee" id="ENSMFAG00000027428">
    <property type="expression patterns" value="Expressed in cerebellum and 13 other cell types or tissues"/>
</dbReference>
<sequence length="255" mass="29415">MPLFFRKRKPSEEARKRLDEHQRHLDAERQRLQEQLKQTEQNISSRIQKLLQENQRQKKSSEILKSLENERIRMEQLMSITQEETENLRRREVASAMQQMLTESCKNRLIQMAYESQRQNLVQQACSSMAEMDERFQQILSWQQMDQNKAISQILQESAMQKAAFEALQVKKDLMHRQIRSQVSPGAVVPGPALSETCRVALQGGRSQQLRFEPQLLGLLAQQEVKALPSEPRFAPSLVLGLLGGCLEASCSGVW</sequence>
<name>A0A2K5ULG4_MACFA</name>
<dbReference type="GeneTree" id="ENSGT00930000151044"/>
<organism evidence="2 3">
    <name type="scientific">Macaca fascicularis</name>
    <name type="common">Crab-eating macaque</name>
    <name type="synonym">Cynomolgus monkey</name>
    <dbReference type="NCBI Taxonomy" id="9541"/>
    <lineage>
        <taxon>Eukaryota</taxon>
        <taxon>Metazoa</taxon>
        <taxon>Chordata</taxon>
        <taxon>Craniata</taxon>
        <taxon>Vertebrata</taxon>
        <taxon>Euteleostomi</taxon>
        <taxon>Mammalia</taxon>
        <taxon>Eutheria</taxon>
        <taxon>Euarchontoglires</taxon>
        <taxon>Primates</taxon>
        <taxon>Haplorrhini</taxon>
        <taxon>Catarrhini</taxon>
        <taxon>Cercopithecidae</taxon>
        <taxon>Cercopithecinae</taxon>
        <taxon>Macaca</taxon>
    </lineage>
</organism>
<accession>A0A2K5ULG4</accession>
<evidence type="ECO:0000256" key="1">
    <source>
        <dbReference type="SAM" id="MobiDB-lite"/>
    </source>
</evidence>
<gene>
    <name evidence="2" type="primary">LRSAM1</name>
</gene>
<keyword evidence="3" id="KW-1185">Reference proteome</keyword>
<proteinExistence type="predicted"/>
<reference evidence="2 3" key="1">
    <citation type="submission" date="2013-03" db="EMBL/GenBank/DDBJ databases">
        <authorList>
            <person name="Warren W."/>
            <person name="Wilson R.K."/>
        </authorList>
    </citation>
    <scope>NUCLEOTIDE SEQUENCE</scope>
</reference>
<reference evidence="2" key="2">
    <citation type="submission" date="2025-08" db="UniProtKB">
        <authorList>
            <consortium name="Ensembl"/>
        </authorList>
    </citation>
    <scope>IDENTIFICATION</scope>
</reference>
<reference evidence="2" key="3">
    <citation type="submission" date="2025-09" db="UniProtKB">
        <authorList>
            <consortium name="Ensembl"/>
        </authorList>
    </citation>
    <scope>IDENTIFICATION</scope>
</reference>
<dbReference type="AlphaFoldDB" id="A0A2K5ULG4"/>
<evidence type="ECO:0000313" key="2">
    <source>
        <dbReference type="Ensembl" id="ENSMFAP00000013257.2"/>
    </source>
</evidence>
<feature type="region of interest" description="Disordered" evidence="1">
    <location>
        <begin position="1"/>
        <end position="23"/>
    </location>
</feature>